<name>A0A6J4U6S0_9BACT</name>
<proteinExistence type="inferred from homology"/>
<evidence type="ECO:0000256" key="2">
    <source>
        <dbReference type="ARBA" id="ARBA00008014"/>
    </source>
</evidence>
<dbReference type="CDD" id="cd07304">
    <property type="entry name" value="Chorismate_synthase"/>
    <property type="match status" value="1"/>
</dbReference>
<evidence type="ECO:0000256" key="12">
    <source>
        <dbReference type="RuleBase" id="RU000605"/>
    </source>
</evidence>
<dbReference type="PROSITE" id="PS00788">
    <property type="entry name" value="CHORISMATE_SYNTHASE_2"/>
    <property type="match status" value="1"/>
</dbReference>
<keyword evidence="8 11" id="KW-0521">NADP</keyword>
<dbReference type="HAMAP" id="MF_00300">
    <property type="entry name" value="Chorismate_synth"/>
    <property type="match status" value="1"/>
</dbReference>
<comment type="cofactor">
    <cofactor evidence="11 12">
        <name>FMNH2</name>
        <dbReference type="ChEBI" id="CHEBI:57618"/>
    </cofactor>
    <text evidence="11 12">Reduced FMN (FMNH(2)).</text>
</comment>
<evidence type="ECO:0000256" key="3">
    <source>
        <dbReference type="ARBA" id="ARBA00013036"/>
    </source>
</evidence>
<accession>A0A6J4U6S0</accession>
<dbReference type="NCBIfam" id="NF003793">
    <property type="entry name" value="PRK05382.1"/>
    <property type="match status" value="1"/>
</dbReference>
<comment type="subunit">
    <text evidence="11">Homotetramer.</text>
</comment>
<evidence type="ECO:0000256" key="7">
    <source>
        <dbReference type="ARBA" id="ARBA00022827"/>
    </source>
</evidence>
<keyword evidence="10 11" id="KW-0456">Lyase</keyword>
<dbReference type="EC" id="4.2.3.5" evidence="3 11"/>
<dbReference type="InterPro" id="IPR000453">
    <property type="entry name" value="Chorismate_synth"/>
</dbReference>
<dbReference type="Pfam" id="PF01264">
    <property type="entry name" value="Chorismate_synt"/>
    <property type="match status" value="1"/>
</dbReference>
<reference evidence="13" key="1">
    <citation type="submission" date="2020-02" db="EMBL/GenBank/DDBJ databases">
        <authorList>
            <person name="Meier V. D."/>
        </authorList>
    </citation>
    <scope>NUCLEOTIDE SEQUENCE</scope>
    <source>
        <strain evidence="13">AVDCRST_MAG33</strain>
    </source>
</reference>
<keyword evidence="6 11" id="KW-0288">FMN</keyword>
<comment type="function">
    <text evidence="11">Catalyzes the anti-1,4-elimination of the C-3 phosphate and the C-6 proR hydrogen from 5-enolpyruvylshikimate-3-phosphate (EPSP) to yield chorismate, which is the branch point compound that serves as the starting substrate for the three terminal pathways of aromatic amino acid biosynthesis. This reaction introduces a second double bond into the aromatic ring system.</text>
</comment>
<dbReference type="GO" id="GO:0009073">
    <property type="term" value="P:aromatic amino acid family biosynthetic process"/>
    <property type="evidence" value="ECO:0007669"/>
    <property type="project" value="UniProtKB-KW"/>
</dbReference>
<feature type="binding site" evidence="11">
    <location>
        <begin position="124"/>
        <end position="126"/>
    </location>
    <ligand>
        <name>FMN</name>
        <dbReference type="ChEBI" id="CHEBI:58210"/>
    </ligand>
</feature>
<keyword evidence="4 11" id="KW-0028">Amino-acid biosynthesis</keyword>
<dbReference type="AlphaFoldDB" id="A0A6J4U6S0"/>
<dbReference type="GO" id="GO:0009423">
    <property type="term" value="P:chorismate biosynthetic process"/>
    <property type="evidence" value="ECO:0007669"/>
    <property type="project" value="UniProtKB-UniRule"/>
</dbReference>
<dbReference type="GO" id="GO:0005829">
    <property type="term" value="C:cytosol"/>
    <property type="evidence" value="ECO:0007669"/>
    <property type="project" value="TreeGrafter"/>
</dbReference>
<dbReference type="NCBIfam" id="TIGR00033">
    <property type="entry name" value="aroC"/>
    <property type="match status" value="1"/>
</dbReference>
<feature type="binding site" evidence="11">
    <location>
        <position position="280"/>
    </location>
    <ligand>
        <name>FMN</name>
        <dbReference type="ChEBI" id="CHEBI:58210"/>
    </ligand>
</feature>
<dbReference type="EMBL" id="CADCWK010000011">
    <property type="protein sequence ID" value="CAA9542384.1"/>
    <property type="molecule type" value="Genomic_DNA"/>
</dbReference>
<dbReference type="InterPro" id="IPR035904">
    <property type="entry name" value="Chorismate_synth_AroC_sf"/>
</dbReference>
<sequence length="362" mass="38225">MTSTFGRLFRITTWGESHGPALGVVIEGCPAGLPITAAEIQHELDRRRVGQSKVTSPRNERDQVQILSGVFEDVATGAPICLITYNADADSSKYDNLRSVFRPGHADFTYWAKYGHRDHRGGGRSSARETWGRVAAGAIAHKILATAGCSVLAYTREIGGIAMETFDADEIERNLVRCPDPVAAQRMTEAILAVKEEKDSLGGVVEIVATGVPVGLGEPTFEKLDALIGQAMLSIPATKGVEIGGGFAAARSRGSANNDTFEIVDGRVRTRTNSAGGSLGGISSGEDVVVRVAIKPTSSIERVQATVDTEGNPTSIVVEGRHDPSVVPRAVPVCGAMLALTLADLLLVNRASRLSGSYQGFA</sequence>
<dbReference type="PANTHER" id="PTHR21085">
    <property type="entry name" value="CHORISMATE SYNTHASE"/>
    <property type="match status" value="1"/>
</dbReference>
<keyword evidence="5 11" id="KW-0285">Flavoprotein</keyword>
<organism evidence="13">
    <name type="scientific">uncultured Thermomicrobiales bacterium</name>
    <dbReference type="NCBI Taxonomy" id="1645740"/>
    <lineage>
        <taxon>Bacteria</taxon>
        <taxon>Pseudomonadati</taxon>
        <taxon>Thermomicrobiota</taxon>
        <taxon>Thermomicrobia</taxon>
        <taxon>Thermomicrobiales</taxon>
        <taxon>environmental samples</taxon>
    </lineage>
</organism>
<dbReference type="PROSITE" id="PS00787">
    <property type="entry name" value="CHORISMATE_SYNTHASE_1"/>
    <property type="match status" value="1"/>
</dbReference>
<feature type="binding site" evidence="11">
    <location>
        <begin position="295"/>
        <end position="299"/>
    </location>
    <ligand>
        <name>FMN</name>
        <dbReference type="ChEBI" id="CHEBI:58210"/>
    </ligand>
</feature>
<comment type="caution">
    <text evidence="11">Lacks conserved residue(s) required for the propagation of feature annotation.</text>
</comment>
<dbReference type="GO" id="GO:0004107">
    <property type="term" value="F:chorismate synthase activity"/>
    <property type="evidence" value="ECO:0007669"/>
    <property type="project" value="UniProtKB-UniRule"/>
</dbReference>
<dbReference type="GO" id="GO:0008652">
    <property type="term" value="P:amino acid biosynthetic process"/>
    <property type="evidence" value="ECO:0007669"/>
    <property type="project" value="UniProtKB-KW"/>
</dbReference>
<comment type="similarity">
    <text evidence="2 11 12">Belongs to the chorismate synthase family.</text>
</comment>
<evidence type="ECO:0000256" key="6">
    <source>
        <dbReference type="ARBA" id="ARBA00022643"/>
    </source>
</evidence>
<dbReference type="GO" id="GO:0010181">
    <property type="term" value="F:FMN binding"/>
    <property type="evidence" value="ECO:0007669"/>
    <property type="project" value="TreeGrafter"/>
</dbReference>
<dbReference type="InterPro" id="IPR020541">
    <property type="entry name" value="Chorismate_synthase_CS"/>
</dbReference>
<evidence type="ECO:0000256" key="4">
    <source>
        <dbReference type="ARBA" id="ARBA00022605"/>
    </source>
</evidence>
<keyword evidence="7 11" id="KW-0274">FAD</keyword>
<evidence type="ECO:0000256" key="10">
    <source>
        <dbReference type="ARBA" id="ARBA00023239"/>
    </source>
</evidence>
<evidence type="ECO:0000256" key="8">
    <source>
        <dbReference type="ARBA" id="ARBA00022857"/>
    </source>
</evidence>
<evidence type="ECO:0000256" key="9">
    <source>
        <dbReference type="ARBA" id="ARBA00023141"/>
    </source>
</evidence>
<feature type="binding site" evidence="11">
    <location>
        <position position="321"/>
    </location>
    <ligand>
        <name>FMN</name>
        <dbReference type="ChEBI" id="CHEBI:58210"/>
    </ligand>
</feature>
<feature type="binding site" evidence="11">
    <location>
        <position position="53"/>
    </location>
    <ligand>
        <name>NADP(+)</name>
        <dbReference type="ChEBI" id="CHEBI:58349"/>
    </ligand>
</feature>
<keyword evidence="9 11" id="KW-0057">Aromatic amino acid biosynthesis</keyword>
<evidence type="ECO:0000256" key="11">
    <source>
        <dbReference type="HAMAP-Rule" id="MF_00300"/>
    </source>
</evidence>
<evidence type="ECO:0000313" key="13">
    <source>
        <dbReference type="EMBL" id="CAA9542384.1"/>
    </source>
</evidence>
<dbReference type="PIRSF" id="PIRSF001456">
    <property type="entry name" value="Chorismate_synth"/>
    <property type="match status" value="1"/>
</dbReference>
<evidence type="ECO:0000256" key="5">
    <source>
        <dbReference type="ARBA" id="ARBA00022630"/>
    </source>
</evidence>
<dbReference type="UniPathway" id="UPA00053">
    <property type="reaction ID" value="UER00090"/>
</dbReference>
<feature type="binding site" evidence="11">
    <location>
        <position position="47"/>
    </location>
    <ligand>
        <name>NADP(+)</name>
        <dbReference type="ChEBI" id="CHEBI:58349"/>
    </ligand>
</feature>
<gene>
    <name evidence="11" type="primary">aroC</name>
    <name evidence="13" type="ORF">AVDCRST_MAG33-137</name>
</gene>
<comment type="catalytic activity">
    <reaction evidence="11 12">
        <text>5-O-(1-carboxyvinyl)-3-phosphoshikimate = chorismate + phosphate</text>
        <dbReference type="Rhea" id="RHEA:21020"/>
        <dbReference type="ChEBI" id="CHEBI:29748"/>
        <dbReference type="ChEBI" id="CHEBI:43474"/>
        <dbReference type="ChEBI" id="CHEBI:57701"/>
        <dbReference type="EC" id="4.2.3.5"/>
    </reaction>
</comment>
<evidence type="ECO:0000256" key="1">
    <source>
        <dbReference type="ARBA" id="ARBA00005044"/>
    </source>
</evidence>
<dbReference type="Gene3D" id="3.60.150.10">
    <property type="entry name" value="Chorismate synthase AroC"/>
    <property type="match status" value="1"/>
</dbReference>
<dbReference type="PANTHER" id="PTHR21085:SF0">
    <property type="entry name" value="CHORISMATE SYNTHASE"/>
    <property type="match status" value="1"/>
</dbReference>
<dbReference type="FunFam" id="3.60.150.10:FF:000002">
    <property type="entry name" value="Chorismate synthase"/>
    <property type="match status" value="1"/>
</dbReference>
<comment type="pathway">
    <text evidence="1 11 12">Metabolic intermediate biosynthesis; chorismate biosynthesis; chorismate from D-erythrose 4-phosphate and phosphoenolpyruvate: step 7/7.</text>
</comment>
<dbReference type="SUPFAM" id="SSF103263">
    <property type="entry name" value="Chorismate synthase, AroC"/>
    <property type="match status" value="1"/>
</dbReference>
<protein>
    <recommendedName>
        <fullName evidence="3 11">Chorismate synthase</fullName>
        <shortName evidence="11">CS</shortName>
        <ecNumber evidence="3 11">4.2.3.5</ecNumber>
    </recommendedName>
    <alternativeName>
        <fullName evidence="11">5-enolpyruvylshikimate-3-phosphate phospholyase</fullName>
    </alternativeName>
</protein>